<dbReference type="GO" id="GO:0016020">
    <property type="term" value="C:membrane"/>
    <property type="evidence" value="ECO:0007669"/>
    <property type="project" value="UniProtKB-SubCell"/>
</dbReference>
<gene>
    <name evidence="10" type="ORF">CLIB1423_17S02894</name>
</gene>
<dbReference type="Pfam" id="PF00324">
    <property type="entry name" value="AA_permease"/>
    <property type="match status" value="1"/>
</dbReference>
<comment type="similarity">
    <text evidence="2">Belongs to the amino acid-polyamine-organocation (APC) superfamily. YAT (TC 2.A.3.10) family.</text>
</comment>
<evidence type="ECO:0000256" key="7">
    <source>
        <dbReference type="ARBA" id="ARBA00023136"/>
    </source>
</evidence>
<dbReference type="AlphaFoldDB" id="A0A9P0QU68"/>
<dbReference type="OrthoDB" id="3900342at2759"/>
<organism evidence="10 11">
    <name type="scientific">[Candida] railenensis</name>
    <dbReference type="NCBI Taxonomy" id="45579"/>
    <lineage>
        <taxon>Eukaryota</taxon>
        <taxon>Fungi</taxon>
        <taxon>Dikarya</taxon>
        <taxon>Ascomycota</taxon>
        <taxon>Saccharomycotina</taxon>
        <taxon>Pichiomycetes</taxon>
        <taxon>Debaryomycetaceae</taxon>
        <taxon>Kurtzmaniella</taxon>
    </lineage>
</organism>
<feature type="transmembrane region" description="Helical" evidence="8">
    <location>
        <begin position="424"/>
        <end position="448"/>
    </location>
</feature>
<feature type="transmembrane region" description="Helical" evidence="8">
    <location>
        <begin position="70"/>
        <end position="91"/>
    </location>
</feature>
<keyword evidence="4 8" id="KW-0812">Transmembrane</keyword>
<dbReference type="InterPro" id="IPR050524">
    <property type="entry name" value="APC_YAT"/>
</dbReference>
<dbReference type="PANTHER" id="PTHR43341">
    <property type="entry name" value="AMINO ACID PERMEASE"/>
    <property type="match status" value="1"/>
</dbReference>
<feature type="domain" description="Amino acid permease/ SLC12A" evidence="9">
    <location>
        <begin position="67"/>
        <end position="522"/>
    </location>
</feature>
<evidence type="ECO:0000256" key="5">
    <source>
        <dbReference type="ARBA" id="ARBA00022970"/>
    </source>
</evidence>
<evidence type="ECO:0000256" key="2">
    <source>
        <dbReference type="ARBA" id="ARBA00006983"/>
    </source>
</evidence>
<keyword evidence="5" id="KW-0029">Amino-acid transport</keyword>
<accession>A0A9P0QU68</accession>
<dbReference type="PANTHER" id="PTHR43341:SF36">
    <property type="entry name" value="PROLINE-SPECIFIC PERMEASE"/>
    <property type="match status" value="1"/>
</dbReference>
<keyword evidence="3" id="KW-0813">Transport</keyword>
<keyword evidence="7 8" id="KW-0472">Membrane</keyword>
<protein>
    <submittedName>
        <fullName evidence="10">Proline-specific permease</fullName>
    </submittedName>
</protein>
<evidence type="ECO:0000256" key="8">
    <source>
        <dbReference type="SAM" id="Phobius"/>
    </source>
</evidence>
<feature type="transmembrane region" description="Helical" evidence="8">
    <location>
        <begin position="97"/>
        <end position="115"/>
    </location>
</feature>
<evidence type="ECO:0000256" key="4">
    <source>
        <dbReference type="ARBA" id="ARBA00022692"/>
    </source>
</evidence>
<sequence>MDKEIFTVKSAESQHRPKSYLSNSSHYGISISNSRIVPYNEKRNQLSSDSDAAFNSETLERGLKSRHVQLIALGGCIGTGLFVSTGSALSICGPAPLLISYTIMSVVLFFVMNMMGEMTTFLPLPGNGPQDFVTNYVDSSLGFATGWNYWYAFAMLVASEITAASIVVQYWTTKVNVAVWITIFLIVIISLNMSSVKYFGEAEFWFASIKLAAITGLIILGVVIFFGGGPTHDRLGFRYWKNPGAFKEHLTGGNTGKFLAAWTSIVKSSFAFVFAPELVSICGAESVAPRRNIPKAANRFVFRLATFYVLGTLVIGVIVSSNNDRLLNGGSDAAASPFVIGIQNAGIKVLNHIINAVILTSAASSGNSFLYSSSRTLFGLATNGLAPKFLTKVNRMGVPYYAVGVSSLLSLLCYLNVSSGGANVFNWFTNICTISGFISWITVTIAYLRWRRAIEFHGLSERVTYRTILEPYGAYFVLFFISILTITNGYAVFFNFNAGDFVAAYITLPIFLVLYVGHKLYNYFALGKTEFVIPIEQIDLVTGLDLVEEEERMEPERLPSNFLEKIWYWIA</sequence>
<dbReference type="Gene3D" id="1.20.1740.10">
    <property type="entry name" value="Amino acid/polyamine transporter I"/>
    <property type="match status" value="1"/>
</dbReference>
<feature type="transmembrane region" description="Helical" evidence="8">
    <location>
        <begin position="177"/>
        <end position="199"/>
    </location>
</feature>
<feature type="transmembrane region" description="Helical" evidence="8">
    <location>
        <begin position="211"/>
        <end position="229"/>
    </location>
</feature>
<dbReference type="FunFam" id="1.20.1740.10:FF:000006">
    <property type="entry name" value="General amino acid permease"/>
    <property type="match status" value="1"/>
</dbReference>
<dbReference type="Proteomes" id="UP000837801">
    <property type="component" value="Unassembled WGS sequence"/>
</dbReference>
<dbReference type="PIRSF" id="PIRSF006060">
    <property type="entry name" value="AA_transporter"/>
    <property type="match status" value="1"/>
</dbReference>
<comment type="subcellular location">
    <subcellularLocation>
        <location evidence="1">Membrane</location>
        <topology evidence="1">Multi-pass membrane protein</topology>
    </subcellularLocation>
</comment>
<dbReference type="InterPro" id="IPR004841">
    <property type="entry name" value="AA-permease/SLC12A_dom"/>
</dbReference>
<keyword evidence="6 8" id="KW-1133">Transmembrane helix</keyword>
<feature type="transmembrane region" description="Helical" evidence="8">
    <location>
        <begin position="300"/>
        <end position="319"/>
    </location>
</feature>
<feature type="transmembrane region" description="Helical" evidence="8">
    <location>
        <begin position="472"/>
        <end position="496"/>
    </location>
</feature>
<keyword evidence="11" id="KW-1185">Reference proteome</keyword>
<evidence type="ECO:0000313" key="11">
    <source>
        <dbReference type="Proteomes" id="UP000837801"/>
    </source>
</evidence>
<dbReference type="InterPro" id="IPR004840">
    <property type="entry name" value="Amino_acid_permease_CS"/>
</dbReference>
<dbReference type="EMBL" id="CAKXYY010000017">
    <property type="protein sequence ID" value="CAH2354605.1"/>
    <property type="molecule type" value="Genomic_DNA"/>
</dbReference>
<evidence type="ECO:0000256" key="1">
    <source>
        <dbReference type="ARBA" id="ARBA00004141"/>
    </source>
</evidence>
<feature type="transmembrane region" description="Helical" evidence="8">
    <location>
        <begin position="149"/>
        <end position="171"/>
    </location>
</feature>
<proteinExistence type="inferred from homology"/>
<reference evidence="10" key="1">
    <citation type="submission" date="2022-03" db="EMBL/GenBank/DDBJ databases">
        <authorList>
            <person name="Legras J.-L."/>
            <person name="Devillers H."/>
            <person name="Grondin C."/>
        </authorList>
    </citation>
    <scope>NUCLEOTIDE SEQUENCE</scope>
    <source>
        <strain evidence="10">CLIB 1423</strain>
    </source>
</reference>
<feature type="transmembrane region" description="Helical" evidence="8">
    <location>
        <begin position="398"/>
        <end position="418"/>
    </location>
</feature>
<evidence type="ECO:0000256" key="3">
    <source>
        <dbReference type="ARBA" id="ARBA00022448"/>
    </source>
</evidence>
<comment type="caution">
    <text evidence="10">The sequence shown here is derived from an EMBL/GenBank/DDBJ whole genome shotgun (WGS) entry which is preliminary data.</text>
</comment>
<feature type="transmembrane region" description="Helical" evidence="8">
    <location>
        <begin position="502"/>
        <end position="521"/>
    </location>
</feature>
<evidence type="ECO:0000259" key="9">
    <source>
        <dbReference type="Pfam" id="PF00324"/>
    </source>
</evidence>
<evidence type="ECO:0000256" key="6">
    <source>
        <dbReference type="ARBA" id="ARBA00022989"/>
    </source>
</evidence>
<name>A0A9P0QU68_9ASCO</name>
<dbReference type="PROSITE" id="PS00218">
    <property type="entry name" value="AMINO_ACID_PERMEASE_1"/>
    <property type="match status" value="1"/>
</dbReference>
<evidence type="ECO:0000313" key="10">
    <source>
        <dbReference type="EMBL" id="CAH2354605.1"/>
    </source>
</evidence>
<dbReference type="GO" id="GO:0015171">
    <property type="term" value="F:amino acid transmembrane transporter activity"/>
    <property type="evidence" value="ECO:0007669"/>
    <property type="project" value="TreeGrafter"/>
</dbReference>